<evidence type="ECO:0000259" key="1">
    <source>
        <dbReference type="PROSITE" id="PS50097"/>
    </source>
</evidence>
<comment type="caution">
    <text evidence="2">The sequence shown here is derived from an EMBL/GenBank/DDBJ whole genome shotgun (WGS) entry which is preliminary data.</text>
</comment>
<organism evidence="2 3">
    <name type="scientific">Phellinidium pouzarii</name>
    <dbReference type="NCBI Taxonomy" id="167371"/>
    <lineage>
        <taxon>Eukaryota</taxon>
        <taxon>Fungi</taxon>
        <taxon>Dikarya</taxon>
        <taxon>Basidiomycota</taxon>
        <taxon>Agaricomycotina</taxon>
        <taxon>Agaricomycetes</taxon>
        <taxon>Hymenochaetales</taxon>
        <taxon>Hymenochaetaceae</taxon>
        <taxon>Phellinidium</taxon>
    </lineage>
</organism>
<dbReference type="SMART" id="SM00225">
    <property type="entry name" value="BTB"/>
    <property type="match status" value="1"/>
</dbReference>
<dbReference type="PROSITE" id="PS50097">
    <property type="entry name" value="BTB"/>
    <property type="match status" value="1"/>
</dbReference>
<dbReference type="SUPFAM" id="SSF54695">
    <property type="entry name" value="POZ domain"/>
    <property type="match status" value="1"/>
</dbReference>
<proteinExistence type="predicted"/>
<evidence type="ECO:0000313" key="3">
    <source>
        <dbReference type="Proteomes" id="UP000308199"/>
    </source>
</evidence>
<sequence length="274" mass="30831">MCSELFTATDADVVLRTSDNVQFRVYHHILSEASPFFKDLFSLPQGDLADSTVAPIVDVSESAEVMEGILRLIYPKQDPVINSLDELSPLLAAATKYDIVRATETLRRLLVSPRFVEKEPTRVYAIACRHDLEAEARVASKHTLRINILDCPLSDDLKHITAWSYHRLLDLHRQRSKAAQAVLDEAITSADDVKCMQCSSSHYGSLCPPRWWTEFATRAKEELRVRPTSDVIFTVAFLVESSRTGCQRCAGSILESHAFLERVKSRINELPSTI</sequence>
<dbReference type="OrthoDB" id="71307at2759"/>
<accession>A0A4S4L333</accession>
<dbReference type="Gene3D" id="3.30.710.10">
    <property type="entry name" value="Potassium Channel Kv1.1, Chain A"/>
    <property type="match status" value="1"/>
</dbReference>
<dbReference type="EMBL" id="SGPK01000242">
    <property type="protein sequence ID" value="THH05705.1"/>
    <property type="molecule type" value="Genomic_DNA"/>
</dbReference>
<keyword evidence="3" id="KW-1185">Reference proteome</keyword>
<dbReference type="AlphaFoldDB" id="A0A4S4L333"/>
<protein>
    <recommendedName>
        <fullName evidence="1">BTB domain-containing protein</fullName>
    </recommendedName>
</protein>
<dbReference type="Proteomes" id="UP000308199">
    <property type="component" value="Unassembled WGS sequence"/>
</dbReference>
<reference evidence="2 3" key="1">
    <citation type="submission" date="2019-02" db="EMBL/GenBank/DDBJ databases">
        <title>Genome sequencing of the rare red list fungi Phellinidium pouzarii.</title>
        <authorList>
            <person name="Buettner E."/>
            <person name="Kellner H."/>
        </authorList>
    </citation>
    <scope>NUCLEOTIDE SEQUENCE [LARGE SCALE GENOMIC DNA]</scope>
    <source>
        <strain evidence="2 3">DSM 108285</strain>
    </source>
</reference>
<dbReference type="InterPro" id="IPR011333">
    <property type="entry name" value="SKP1/BTB/POZ_sf"/>
</dbReference>
<evidence type="ECO:0000313" key="2">
    <source>
        <dbReference type="EMBL" id="THH05705.1"/>
    </source>
</evidence>
<dbReference type="CDD" id="cd18186">
    <property type="entry name" value="BTB_POZ_ZBTB_KLHL-like"/>
    <property type="match status" value="1"/>
</dbReference>
<dbReference type="InterPro" id="IPR000210">
    <property type="entry name" value="BTB/POZ_dom"/>
</dbReference>
<name>A0A4S4L333_9AGAM</name>
<dbReference type="Pfam" id="PF00651">
    <property type="entry name" value="BTB"/>
    <property type="match status" value="1"/>
</dbReference>
<feature type="domain" description="BTB" evidence="1">
    <location>
        <begin position="11"/>
        <end position="82"/>
    </location>
</feature>
<gene>
    <name evidence="2" type="ORF">EW145_g4597</name>
</gene>